<accession>A0A1S8TE11</accession>
<sequence>MKYEWFDEYCLNKKGAEKDFKEEWNAIRYLIRGKMFVMQGRDKEGNPIITLKCEPSFGQFLRDEYQDIVSGYYMNKEHWNSVYIEGEVPDEVVKQMLDMSYDLVVVSLGKKIQKRLMD</sequence>
<comment type="caution">
    <text evidence="1">The sequence shown here is derived from an EMBL/GenBank/DDBJ whole genome shotgun (WGS) entry which is preliminary data.</text>
</comment>
<organism evidence="1 2">
    <name type="scientific">Clostridium puniceum</name>
    <dbReference type="NCBI Taxonomy" id="29367"/>
    <lineage>
        <taxon>Bacteria</taxon>
        <taxon>Bacillati</taxon>
        <taxon>Bacillota</taxon>
        <taxon>Clostridia</taxon>
        <taxon>Eubacteriales</taxon>
        <taxon>Clostridiaceae</taxon>
        <taxon>Clostridium</taxon>
    </lineage>
</organism>
<dbReference type="Proteomes" id="UP000190890">
    <property type="component" value="Unassembled WGS sequence"/>
</dbReference>
<dbReference type="SUPFAM" id="SSF142906">
    <property type="entry name" value="YjbR-like"/>
    <property type="match status" value="1"/>
</dbReference>
<reference evidence="1 2" key="1">
    <citation type="submission" date="2016-05" db="EMBL/GenBank/DDBJ databases">
        <title>Microbial solvent formation.</title>
        <authorList>
            <person name="Poehlein A."/>
            <person name="Montoya Solano J.D."/>
            <person name="Flitsch S."/>
            <person name="Krabben P."/>
            <person name="Duerre P."/>
            <person name="Daniel R."/>
        </authorList>
    </citation>
    <scope>NUCLEOTIDE SEQUENCE [LARGE SCALE GENOMIC DNA]</scope>
    <source>
        <strain evidence="1 2">DSM 2619</strain>
    </source>
</reference>
<keyword evidence="2" id="KW-1185">Reference proteome</keyword>
<gene>
    <name evidence="1" type="ORF">CLPUN_28780</name>
</gene>
<dbReference type="STRING" id="29367.CLPUN_28780"/>
<proteinExistence type="predicted"/>
<dbReference type="RefSeq" id="WP_077847964.1">
    <property type="nucleotide sequence ID" value="NZ_LZZM01000178.1"/>
</dbReference>
<dbReference type="EMBL" id="LZZM01000178">
    <property type="protein sequence ID" value="OOM76030.1"/>
    <property type="molecule type" value="Genomic_DNA"/>
</dbReference>
<dbReference type="InterPro" id="IPR058532">
    <property type="entry name" value="YjbR/MT2646/Rv2570-like"/>
</dbReference>
<protein>
    <recommendedName>
        <fullName evidence="3">DNA-binding protein</fullName>
    </recommendedName>
</protein>
<dbReference type="AlphaFoldDB" id="A0A1S8TE11"/>
<dbReference type="PANTHER" id="PTHR35145:SF1">
    <property type="entry name" value="CYTOPLASMIC PROTEIN"/>
    <property type="match status" value="1"/>
</dbReference>
<evidence type="ECO:0008006" key="3">
    <source>
        <dbReference type="Google" id="ProtNLM"/>
    </source>
</evidence>
<dbReference type="PANTHER" id="PTHR35145">
    <property type="entry name" value="CYTOPLASMIC PROTEIN-RELATED"/>
    <property type="match status" value="1"/>
</dbReference>
<name>A0A1S8TE11_9CLOT</name>
<evidence type="ECO:0000313" key="2">
    <source>
        <dbReference type="Proteomes" id="UP000190890"/>
    </source>
</evidence>
<dbReference type="InterPro" id="IPR007351">
    <property type="entry name" value="YjbR"/>
</dbReference>
<dbReference type="Gene3D" id="3.90.1150.30">
    <property type="match status" value="1"/>
</dbReference>
<dbReference type="OrthoDB" id="9789813at2"/>
<evidence type="ECO:0000313" key="1">
    <source>
        <dbReference type="EMBL" id="OOM76030.1"/>
    </source>
</evidence>
<dbReference type="InterPro" id="IPR038056">
    <property type="entry name" value="YjbR-like_sf"/>
</dbReference>
<dbReference type="Pfam" id="PF04237">
    <property type="entry name" value="YjbR"/>
    <property type="match status" value="1"/>
</dbReference>